<feature type="region of interest" description="Disordered" evidence="1">
    <location>
        <begin position="143"/>
        <end position="178"/>
    </location>
</feature>
<dbReference type="EMBL" id="PZQS01000001">
    <property type="protein sequence ID" value="PVD38069.1"/>
    <property type="molecule type" value="Genomic_DNA"/>
</dbReference>
<gene>
    <name evidence="2" type="ORF">C0Q70_00680</name>
</gene>
<dbReference type="AlphaFoldDB" id="A0A2T7PXD4"/>
<protein>
    <submittedName>
        <fullName evidence="2">Uncharacterized protein</fullName>
    </submittedName>
</protein>
<evidence type="ECO:0000256" key="1">
    <source>
        <dbReference type="SAM" id="MobiDB-lite"/>
    </source>
</evidence>
<feature type="region of interest" description="Disordered" evidence="1">
    <location>
        <begin position="1"/>
        <end position="20"/>
    </location>
</feature>
<name>A0A2T7PXD4_POMCA</name>
<reference evidence="2 3" key="1">
    <citation type="submission" date="2018-04" db="EMBL/GenBank/DDBJ databases">
        <title>The genome of golden apple snail Pomacea canaliculata provides insight into stress tolerance and invasive adaptation.</title>
        <authorList>
            <person name="Liu C."/>
            <person name="Liu B."/>
            <person name="Ren Y."/>
            <person name="Zhang Y."/>
            <person name="Wang H."/>
            <person name="Li S."/>
            <person name="Jiang F."/>
            <person name="Yin L."/>
            <person name="Zhang G."/>
            <person name="Qian W."/>
            <person name="Fan W."/>
        </authorList>
    </citation>
    <scope>NUCLEOTIDE SEQUENCE [LARGE SCALE GENOMIC DNA]</scope>
    <source>
        <strain evidence="2">SZHN2017</strain>
        <tissue evidence="2">Muscle</tissue>
    </source>
</reference>
<evidence type="ECO:0000313" key="3">
    <source>
        <dbReference type="Proteomes" id="UP000245119"/>
    </source>
</evidence>
<dbReference type="Proteomes" id="UP000245119">
    <property type="component" value="Linkage Group LG1"/>
</dbReference>
<keyword evidence="3" id="KW-1185">Reference proteome</keyword>
<organism evidence="2 3">
    <name type="scientific">Pomacea canaliculata</name>
    <name type="common">Golden apple snail</name>
    <dbReference type="NCBI Taxonomy" id="400727"/>
    <lineage>
        <taxon>Eukaryota</taxon>
        <taxon>Metazoa</taxon>
        <taxon>Spiralia</taxon>
        <taxon>Lophotrochozoa</taxon>
        <taxon>Mollusca</taxon>
        <taxon>Gastropoda</taxon>
        <taxon>Caenogastropoda</taxon>
        <taxon>Architaenioglossa</taxon>
        <taxon>Ampullarioidea</taxon>
        <taxon>Ampullariidae</taxon>
        <taxon>Pomacea</taxon>
    </lineage>
</organism>
<evidence type="ECO:0000313" key="2">
    <source>
        <dbReference type="EMBL" id="PVD38069.1"/>
    </source>
</evidence>
<comment type="caution">
    <text evidence="2">The sequence shown here is derived from an EMBL/GenBank/DDBJ whole genome shotgun (WGS) entry which is preliminary data.</text>
</comment>
<accession>A0A2T7PXD4</accession>
<sequence length="178" mass="20310">MGDKYERQTDDGRGAKKADLQKPARFTCSGQYLANSTFASLARFCTTGGSATVRRVERTRGAIVMIEETVTVRRLDGRHAIRRRWTFRVFWEGGGGSGHATVYAFILEAKIRSEEPEKRYSVREQRGRVVEVYDGRKWPVLSPHQAARCNKESQAPGDRPDDPEDRNNERDLGKKRHL</sequence>
<proteinExistence type="predicted"/>